<name>A0A7I7Q764_9MYCO</name>
<dbReference type="KEGG" id="msto:MSTO_24000"/>
<protein>
    <submittedName>
        <fullName evidence="2">Uncharacterized protein</fullName>
    </submittedName>
</protein>
<dbReference type="EMBL" id="AP022587">
    <property type="protein sequence ID" value="BBY22195.1"/>
    <property type="molecule type" value="Genomic_DNA"/>
</dbReference>
<dbReference type="AlphaFoldDB" id="A0A7I7Q764"/>
<dbReference type="Proteomes" id="UP000467130">
    <property type="component" value="Chromosome"/>
</dbReference>
<gene>
    <name evidence="2" type="ORF">MSTO_24000</name>
</gene>
<accession>A0A7I7Q764</accession>
<evidence type="ECO:0000313" key="2">
    <source>
        <dbReference type="EMBL" id="BBY22195.1"/>
    </source>
</evidence>
<reference evidence="2 3" key="1">
    <citation type="journal article" date="2019" name="Emerg. Microbes Infect.">
        <title>Comprehensive subspecies identification of 175 nontuberculous mycobacteria species based on 7547 genomic profiles.</title>
        <authorList>
            <person name="Matsumoto Y."/>
            <person name="Kinjo T."/>
            <person name="Motooka D."/>
            <person name="Nabeya D."/>
            <person name="Jung N."/>
            <person name="Uechi K."/>
            <person name="Horii T."/>
            <person name="Iida T."/>
            <person name="Fujita J."/>
            <person name="Nakamura S."/>
        </authorList>
    </citation>
    <scope>NUCLEOTIDE SEQUENCE [LARGE SCALE GENOMIC DNA]</scope>
    <source>
        <strain evidence="2 3">JCM 17783</strain>
    </source>
</reference>
<proteinExistence type="predicted"/>
<feature type="compositionally biased region" description="Basic and acidic residues" evidence="1">
    <location>
        <begin position="1"/>
        <end position="14"/>
    </location>
</feature>
<feature type="region of interest" description="Disordered" evidence="1">
    <location>
        <begin position="1"/>
        <end position="42"/>
    </location>
</feature>
<evidence type="ECO:0000313" key="3">
    <source>
        <dbReference type="Proteomes" id="UP000467130"/>
    </source>
</evidence>
<evidence type="ECO:0000256" key="1">
    <source>
        <dbReference type="SAM" id="MobiDB-lite"/>
    </source>
</evidence>
<sequence length="82" mass="8786">MLDVRGAKPTERDSTAYVRERRRSRKLGVGASVARSGPRTAAQHDAIDISNCDTTSLDAQLSGLGLVARARTCEFSSPLPLT</sequence>
<organism evidence="2 3">
    <name type="scientific">Mycobacterium stomatepiae</name>
    <dbReference type="NCBI Taxonomy" id="470076"/>
    <lineage>
        <taxon>Bacteria</taxon>
        <taxon>Bacillati</taxon>
        <taxon>Actinomycetota</taxon>
        <taxon>Actinomycetes</taxon>
        <taxon>Mycobacteriales</taxon>
        <taxon>Mycobacteriaceae</taxon>
        <taxon>Mycobacterium</taxon>
        <taxon>Mycobacterium simiae complex</taxon>
    </lineage>
</organism>
<keyword evidence="3" id="KW-1185">Reference proteome</keyword>